<evidence type="ECO:0000256" key="2">
    <source>
        <dbReference type="ARBA" id="ARBA00022603"/>
    </source>
</evidence>
<dbReference type="InterPro" id="IPR029063">
    <property type="entry name" value="SAM-dependent_MTases_sf"/>
</dbReference>
<sequence length="221" mass="25394">MQCRHRKDKHWVMQHSGTSGMQRLMGKSQYTSGFAHLTSCYLFSRNIFSVQGEQRGNTRGYCIWVTVPYDLLDRGYTNQVCLDFSTVVVESMKLRYSDKQPQIEWQAGDVRDMTGIIETKSVDVAFDKSTLDPMIYGNPWSPPDDVLGNTARYMAEVGNTDLQNKVLRVLKDDGVFLCITFRQPHFVKPIINRANEWEVAVEVMGDRGSLQYFGFVLRKVK</sequence>
<dbReference type="SUPFAM" id="SSF53335">
    <property type="entry name" value="S-adenosyl-L-methionine-dependent methyltransferases"/>
    <property type="match status" value="1"/>
</dbReference>
<dbReference type="PANTHER" id="PTHR12176:SF80">
    <property type="entry name" value="EEF1A LYSINE METHYLTRANSFERASE 4"/>
    <property type="match status" value="1"/>
</dbReference>
<dbReference type="Gene3D" id="3.40.50.150">
    <property type="entry name" value="Vaccinia Virus protein VP39"/>
    <property type="match status" value="1"/>
</dbReference>
<comment type="similarity">
    <text evidence="1">Belongs to the methyltransferase superfamily.</text>
</comment>
<protein>
    <submittedName>
        <fullName evidence="4">Methyltransferase type 11</fullName>
    </submittedName>
</protein>
<dbReference type="AlphaFoldDB" id="A0A3M7LVZ9"/>
<accession>A0A3M7LVZ9</accession>
<name>A0A3M7LVZ9_9PLEO</name>
<proteinExistence type="inferred from homology"/>
<dbReference type="OrthoDB" id="411785at2759"/>
<keyword evidence="3 4" id="KW-0808">Transferase</keyword>
<dbReference type="PANTHER" id="PTHR12176">
    <property type="entry name" value="SAM-DEPENDENT METHYLTRANSFERASE SUPERFAMILY PROTEIN"/>
    <property type="match status" value="1"/>
</dbReference>
<keyword evidence="5" id="KW-1185">Reference proteome</keyword>
<evidence type="ECO:0000256" key="3">
    <source>
        <dbReference type="ARBA" id="ARBA00022679"/>
    </source>
</evidence>
<gene>
    <name evidence="4" type="ORF">GMOD_00001717</name>
</gene>
<dbReference type="GO" id="GO:0008168">
    <property type="term" value="F:methyltransferase activity"/>
    <property type="evidence" value="ECO:0007669"/>
    <property type="project" value="UniProtKB-KW"/>
</dbReference>
<dbReference type="InterPro" id="IPR051419">
    <property type="entry name" value="Lys/N-term_MeTrsfase_sf"/>
</dbReference>
<dbReference type="EMBL" id="KE747809">
    <property type="protein sequence ID" value="RMZ66389.1"/>
    <property type="molecule type" value="Genomic_DNA"/>
</dbReference>
<organism evidence="4 5">
    <name type="scientific">Pyrenophora seminiperda CCB06</name>
    <dbReference type="NCBI Taxonomy" id="1302712"/>
    <lineage>
        <taxon>Eukaryota</taxon>
        <taxon>Fungi</taxon>
        <taxon>Dikarya</taxon>
        <taxon>Ascomycota</taxon>
        <taxon>Pezizomycotina</taxon>
        <taxon>Dothideomycetes</taxon>
        <taxon>Pleosporomycetidae</taxon>
        <taxon>Pleosporales</taxon>
        <taxon>Pleosporineae</taxon>
        <taxon>Pleosporaceae</taxon>
        <taxon>Pyrenophora</taxon>
    </lineage>
</organism>
<evidence type="ECO:0000256" key="1">
    <source>
        <dbReference type="ARBA" id="ARBA00008361"/>
    </source>
</evidence>
<keyword evidence="2 4" id="KW-0489">Methyltransferase</keyword>
<dbReference type="GO" id="GO:0032259">
    <property type="term" value="P:methylation"/>
    <property type="evidence" value="ECO:0007669"/>
    <property type="project" value="UniProtKB-KW"/>
</dbReference>
<reference evidence="4 5" key="1">
    <citation type="journal article" date="2014" name="PLoS ONE">
        <title>De novo Genome Assembly of the Fungal Plant Pathogen Pyrenophora semeniperda.</title>
        <authorList>
            <person name="Soliai M.M."/>
            <person name="Meyer S.E."/>
            <person name="Udall J.A."/>
            <person name="Elzinga D.E."/>
            <person name="Hermansen R.A."/>
            <person name="Bodily P.M."/>
            <person name="Hart A.A."/>
            <person name="Coleman C.E."/>
        </authorList>
    </citation>
    <scope>NUCLEOTIDE SEQUENCE [LARGE SCALE GENOMIC DNA]</scope>
    <source>
        <strain evidence="4 5">CCB06</strain>
        <tissue evidence="4">Mycelium</tissue>
    </source>
</reference>
<evidence type="ECO:0000313" key="5">
    <source>
        <dbReference type="Proteomes" id="UP000265663"/>
    </source>
</evidence>
<dbReference type="Proteomes" id="UP000265663">
    <property type="component" value="Unassembled WGS sequence"/>
</dbReference>
<evidence type="ECO:0000313" key="4">
    <source>
        <dbReference type="EMBL" id="RMZ66389.1"/>
    </source>
</evidence>